<dbReference type="EC" id="2.7.11.1" evidence="2"/>
<reference evidence="24 25" key="1">
    <citation type="journal article" date="2018" name="Sci. Data">
        <title>The draft genome sequence of cork oak.</title>
        <authorList>
            <person name="Ramos A.M."/>
            <person name="Usie A."/>
            <person name="Barbosa P."/>
            <person name="Barros P.M."/>
            <person name="Capote T."/>
            <person name="Chaves I."/>
            <person name="Simoes F."/>
            <person name="Abreu I."/>
            <person name="Carrasquinho I."/>
            <person name="Faro C."/>
            <person name="Guimaraes J.B."/>
            <person name="Mendonca D."/>
            <person name="Nobrega F."/>
            <person name="Rodrigues L."/>
            <person name="Saibo N.J.M."/>
            <person name="Varela M.C."/>
            <person name="Egas C."/>
            <person name="Matos J."/>
            <person name="Miguel C.M."/>
            <person name="Oliveira M.M."/>
            <person name="Ricardo C.P."/>
            <person name="Goncalves S."/>
        </authorList>
    </citation>
    <scope>NUCLEOTIDE SEQUENCE [LARGE SCALE GENOMIC DNA]</scope>
    <source>
        <strain evidence="25">cv. HL8</strain>
    </source>
</reference>
<gene>
    <name evidence="24" type="primary">LECRK1_8</name>
    <name evidence="24" type="ORF">CFP56_009548</name>
</gene>
<keyword evidence="12 20" id="KW-1133">Transmembrane helix</keyword>
<keyword evidence="16" id="KW-0325">Glycoprotein</keyword>
<dbReference type="AlphaFoldDB" id="A0AAW0M4R2"/>
<evidence type="ECO:0000313" key="25">
    <source>
        <dbReference type="Proteomes" id="UP000237347"/>
    </source>
</evidence>
<dbReference type="GO" id="GO:0048544">
    <property type="term" value="P:recognition of pollen"/>
    <property type="evidence" value="ECO:0007669"/>
    <property type="project" value="InterPro"/>
</dbReference>
<dbReference type="PROSITE" id="PS50011">
    <property type="entry name" value="PROTEIN_KINASE_DOM"/>
    <property type="match status" value="1"/>
</dbReference>
<keyword evidence="14" id="KW-1015">Disulfide bond</keyword>
<dbReference type="SUPFAM" id="SSF56112">
    <property type="entry name" value="Protein kinase-like (PK-like)"/>
    <property type="match status" value="1"/>
</dbReference>
<dbReference type="FunFam" id="3.30.200.20:FF:000059">
    <property type="entry name" value="S-receptor-like serine/threonine-protein kinase"/>
    <property type="match status" value="1"/>
</dbReference>
<keyword evidence="5" id="KW-0808">Transferase</keyword>
<evidence type="ECO:0000256" key="2">
    <source>
        <dbReference type="ARBA" id="ARBA00012513"/>
    </source>
</evidence>
<evidence type="ECO:0000256" key="11">
    <source>
        <dbReference type="ARBA" id="ARBA00022840"/>
    </source>
</evidence>
<evidence type="ECO:0000256" key="7">
    <source>
        <dbReference type="ARBA" id="ARBA00022729"/>
    </source>
</evidence>
<evidence type="ECO:0000256" key="19">
    <source>
        <dbReference type="PROSITE-ProRule" id="PRU10141"/>
    </source>
</evidence>
<dbReference type="EMBL" id="PKMF04000016">
    <property type="protein sequence ID" value="KAK7858885.1"/>
    <property type="molecule type" value="Genomic_DNA"/>
</dbReference>
<dbReference type="PROSITE" id="PS50948">
    <property type="entry name" value="PAN"/>
    <property type="match status" value="1"/>
</dbReference>
<dbReference type="Gene3D" id="1.10.510.10">
    <property type="entry name" value="Transferase(Phosphotransferase) domain 1"/>
    <property type="match status" value="1"/>
</dbReference>
<dbReference type="PANTHER" id="PTHR47976:SF7">
    <property type="entry name" value="RECEPTOR-LIKE SERINE_THREONINE-PROTEIN KINASE"/>
    <property type="match status" value="1"/>
</dbReference>
<comment type="catalytic activity">
    <reaction evidence="18">
        <text>L-seryl-[protein] + ATP = O-phospho-L-seryl-[protein] + ADP + H(+)</text>
        <dbReference type="Rhea" id="RHEA:17989"/>
        <dbReference type="Rhea" id="RHEA-COMP:9863"/>
        <dbReference type="Rhea" id="RHEA-COMP:11604"/>
        <dbReference type="ChEBI" id="CHEBI:15378"/>
        <dbReference type="ChEBI" id="CHEBI:29999"/>
        <dbReference type="ChEBI" id="CHEBI:30616"/>
        <dbReference type="ChEBI" id="CHEBI:83421"/>
        <dbReference type="ChEBI" id="CHEBI:456216"/>
        <dbReference type="EC" id="2.7.11.1"/>
    </reaction>
</comment>
<dbReference type="SMART" id="SM00220">
    <property type="entry name" value="S_TKc"/>
    <property type="match status" value="1"/>
</dbReference>
<keyword evidence="11 19" id="KW-0067">ATP-binding</keyword>
<evidence type="ECO:0000256" key="1">
    <source>
        <dbReference type="ARBA" id="ARBA00004479"/>
    </source>
</evidence>
<dbReference type="Gene3D" id="2.90.10.10">
    <property type="entry name" value="Bulb-type lectin domain"/>
    <property type="match status" value="4"/>
</dbReference>
<dbReference type="PROSITE" id="PS00107">
    <property type="entry name" value="PROTEIN_KINASE_ATP"/>
    <property type="match status" value="1"/>
</dbReference>
<evidence type="ECO:0000256" key="3">
    <source>
        <dbReference type="ARBA" id="ARBA00022527"/>
    </source>
</evidence>
<dbReference type="InterPro" id="IPR008271">
    <property type="entry name" value="Ser/Thr_kinase_AS"/>
</dbReference>
<dbReference type="CDD" id="cd00053">
    <property type="entry name" value="EGF"/>
    <property type="match status" value="1"/>
</dbReference>
<evidence type="ECO:0000256" key="12">
    <source>
        <dbReference type="ARBA" id="ARBA00022989"/>
    </source>
</evidence>
<dbReference type="PROSITE" id="PS50927">
    <property type="entry name" value="BULB_LECTIN"/>
    <property type="match status" value="3"/>
</dbReference>
<dbReference type="FunFam" id="2.90.10.10:FF:000026">
    <property type="entry name" value="Serine/threonine-protein kinase"/>
    <property type="match status" value="2"/>
</dbReference>
<dbReference type="SUPFAM" id="SSF51110">
    <property type="entry name" value="alpha-D-mannose-specific plant lectins"/>
    <property type="match status" value="4"/>
</dbReference>
<feature type="domain" description="Bulb-type lectin" evidence="22">
    <location>
        <begin position="1"/>
        <end position="118"/>
    </location>
</feature>
<dbReference type="GO" id="GO:0016020">
    <property type="term" value="C:membrane"/>
    <property type="evidence" value="ECO:0007669"/>
    <property type="project" value="UniProtKB-SubCell"/>
</dbReference>
<keyword evidence="13 20" id="KW-0472">Membrane</keyword>
<evidence type="ECO:0000256" key="15">
    <source>
        <dbReference type="ARBA" id="ARBA00023170"/>
    </source>
</evidence>
<keyword evidence="8" id="KW-0430">Lectin</keyword>
<sequence>MVNLGSFLTPTTNSSWLSRSGLYAFGFYQQANGYAIGVFLAGIPEKTVVWTANRDDPPVLADATLNFTIDGRIILQSAQGKETNIANPSDGAIFASMLDSGNFVLYNSNNKITWQSFDIPTNTLLQGQRLTAGEELVSSVSESDQSTGIFRLKMQIDGNLVQYPVQTSDTAPYSYWTSWTGGKGDNISLCLDDDGHLYLLNTNTYLKNLTQGGYPTKDTVYLMRIDVDGIFRLFSHNLERMGIAIITIEAQKGESIVNLGSSLTPTSKSSWQSQSGFYAFGFYQQANGYAVGVFFAGIPEKTVVWTAIRDKPPALASVTLNFTSDGRLIMQSAQGAETAIADLPERAASASMLDSGNFVIYNSDKKIIWQSFESPTNTLLQGQRLTAGNELYSSVSESDQSKGIFRLKMQTDGNLVQYPVQTSDTAEYAYWASGTDGKGSNVSLCLDDDGHLYLLNSTGTILKNLTQGGYPTKDVVYFMRIDADGIFRLHSHNLDKNGNFSVIWSSSVNKCDPKGLCGLNGFCTMNDQDATCLCLPGFASVIEGNWSSGCERNFTAESCKSKDESMKYIMQAVPNTVWEDNSFSSLTILTKDDCEAACLKDCNCEAATYKDGVCRKQKLPLRFGIRVLSDENIAFIKEAISTSTINKIEPVGREKYSRKDIMILGIPLGAFGLIMSVISAIAIYKNQVRAYRRLSNSGNVDLSMDVSLRSFTYSDLEKMTNGFKEELGRGSFGTVYKGTIWNGQKIVAVKRLEKVLTEGEREFQTEMKVIGRTHHKNLVRLLGYCHDGENRLLVYEYMSNGSLADILFKPEKKLCWDERIEIARNIAKGILYLHEECESQIIHCDIKPQNILMDEYRCPKISDFGLAKLLKPDQTNTFTGIRGTKGYVAPEWHRNQPVTVKADVYSFGIVLLELICCRKSVDWSFPEEEAILEEWAYSCFEAHELDKLVSDKDVDKRQLERIFKVALWCILDEPSLRPSMKKVLLMLEGTVDIPIPPSPTSFLSTV</sequence>
<evidence type="ECO:0000256" key="8">
    <source>
        <dbReference type="ARBA" id="ARBA00022734"/>
    </source>
</evidence>
<dbReference type="CDD" id="cd14066">
    <property type="entry name" value="STKc_IRAK"/>
    <property type="match status" value="1"/>
</dbReference>
<evidence type="ECO:0000256" key="10">
    <source>
        <dbReference type="ARBA" id="ARBA00022777"/>
    </source>
</evidence>
<evidence type="ECO:0000256" key="14">
    <source>
        <dbReference type="ARBA" id="ARBA00023157"/>
    </source>
</evidence>
<comment type="catalytic activity">
    <reaction evidence="17">
        <text>L-threonyl-[protein] + ATP = O-phospho-L-threonyl-[protein] + ADP + H(+)</text>
        <dbReference type="Rhea" id="RHEA:46608"/>
        <dbReference type="Rhea" id="RHEA-COMP:11060"/>
        <dbReference type="Rhea" id="RHEA-COMP:11605"/>
        <dbReference type="ChEBI" id="CHEBI:15378"/>
        <dbReference type="ChEBI" id="CHEBI:30013"/>
        <dbReference type="ChEBI" id="CHEBI:30616"/>
        <dbReference type="ChEBI" id="CHEBI:61977"/>
        <dbReference type="ChEBI" id="CHEBI:456216"/>
        <dbReference type="EC" id="2.7.11.1"/>
    </reaction>
</comment>
<dbReference type="GO" id="GO:0004674">
    <property type="term" value="F:protein serine/threonine kinase activity"/>
    <property type="evidence" value="ECO:0007669"/>
    <property type="project" value="UniProtKB-KW"/>
</dbReference>
<dbReference type="FunFam" id="2.90.10.10:FF:000013">
    <property type="entry name" value="G-type lectin S-receptor-like serine/threonine-protein kinase LECRK1"/>
    <property type="match status" value="1"/>
</dbReference>
<feature type="domain" description="Bulb-type lectin" evidence="22">
    <location>
        <begin position="376"/>
        <end position="502"/>
    </location>
</feature>
<feature type="domain" description="Bulb-type lectin" evidence="22">
    <location>
        <begin position="256"/>
        <end position="373"/>
    </location>
</feature>
<dbReference type="InterPro" id="IPR000858">
    <property type="entry name" value="S_locus_glycoprot_dom"/>
</dbReference>
<comment type="caution">
    <text evidence="24">The sequence shown here is derived from an EMBL/GenBank/DDBJ whole genome shotgun (WGS) entry which is preliminary data.</text>
</comment>
<name>A0AAW0M4R2_QUESU</name>
<evidence type="ECO:0000256" key="4">
    <source>
        <dbReference type="ARBA" id="ARBA00022536"/>
    </source>
</evidence>
<keyword evidence="10" id="KW-0418">Kinase</keyword>
<comment type="subcellular location">
    <subcellularLocation>
        <location evidence="1">Membrane</location>
        <topology evidence="1">Single-pass type I membrane protein</topology>
    </subcellularLocation>
</comment>
<feature type="domain" description="Protein kinase" evidence="21">
    <location>
        <begin position="721"/>
        <end position="1003"/>
    </location>
</feature>
<evidence type="ECO:0000256" key="16">
    <source>
        <dbReference type="ARBA" id="ARBA00023180"/>
    </source>
</evidence>
<evidence type="ECO:0000259" key="21">
    <source>
        <dbReference type="PROSITE" id="PS50011"/>
    </source>
</evidence>
<keyword evidence="6 20" id="KW-0812">Transmembrane</keyword>
<feature type="domain" description="Apple" evidence="23">
    <location>
        <begin position="559"/>
        <end position="640"/>
    </location>
</feature>
<evidence type="ECO:0000259" key="22">
    <source>
        <dbReference type="PROSITE" id="PS50927"/>
    </source>
</evidence>
<dbReference type="Proteomes" id="UP000237347">
    <property type="component" value="Unassembled WGS sequence"/>
</dbReference>
<dbReference type="InterPro" id="IPR001480">
    <property type="entry name" value="Bulb-type_lectin_dom"/>
</dbReference>
<keyword evidence="7" id="KW-0732">Signal</keyword>
<evidence type="ECO:0000256" key="5">
    <source>
        <dbReference type="ARBA" id="ARBA00022679"/>
    </source>
</evidence>
<evidence type="ECO:0000256" key="6">
    <source>
        <dbReference type="ARBA" id="ARBA00022692"/>
    </source>
</evidence>
<dbReference type="InterPro" id="IPR051343">
    <property type="entry name" value="G-type_lectin_kinases/EP1-like"/>
</dbReference>
<dbReference type="FunFam" id="1.10.510.10:FF:000237">
    <property type="entry name" value="G-type lectin S-receptor-like serine/threonine-protein kinase"/>
    <property type="match status" value="1"/>
</dbReference>
<evidence type="ECO:0000256" key="13">
    <source>
        <dbReference type="ARBA" id="ARBA00023136"/>
    </source>
</evidence>
<evidence type="ECO:0000259" key="23">
    <source>
        <dbReference type="PROSITE" id="PS50948"/>
    </source>
</evidence>
<dbReference type="Pfam" id="PF00954">
    <property type="entry name" value="S_locus_glycop"/>
    <property type="match status" value="1"/>
</dbReference>
<dbReference type="InterPro" id="IPR003609">
    <property type="entry name" value="Pan_app"/>
</dbReference>
<evidence type="ECO:0000256" key="18">
    <source>
        <dbReference type="ARBA" id="ARBA00048679"/>
    </source>
</evidence>
<dbReference type="PANTHER" id="PTHR47976">
    <property type="entry name" value="G-TYPE LECTIN S-RECEPTOR-LIKE SERINE/THREONINE-PROTEIN KINASE SD2-5"/>
    <property type="match status" value="1"/>
</dbReference>
<keyword evidence="15" id="KW-0675">Receptor</keyword>
<evidence type="ECO:0000256" key="17">
    <source>
        <dbReference type="ARBA" id="ARBA00047899"/>
    </source>
</evidence>
<dbReference type="GO" id="GO:0030246">
    <property type="term" value="F:carbohydrate binding"/>
    <property type="evidence" value="ECO:0007669"/>
    <property type="project" value="UniProtKB-KW"/>
</dbReference>
<dbReference type="InterPro" id="IPR017441">
    <property type="entry name" value="Protein_kinase_ATP_BS"/>
</dbReference>
<evidence type="ECO:0000256" key="20">
    <source>
        <dbReference type="SAM" id="Phobius"/>
    </source>
</evidence>
<evidence type="ECO:0000313" key="24">
    <source>
        <dbReference type="EMBL" id="KAK7858885.1"/>
    </source>
</evidence>
<keyword evidence="9 19" id="KW-0547">Nucleotide-binding</keyword>
<dbReference type="Pfam" id="PF00069">
    <property type="entry name" value="Pkinase"/>
    <property type="match status" value="1"/>
</dbReference>
<dbReference type="GO" id="GO:0005524">
    <property type="term" value="F:ATP binding"/>
    <property type="evidence" value="ECO:0007669"/>
    <property type="project" value="UniProtKB-UniRule"/>
</dbReference>
<protein>
    <recommendedName>
        <fullName evidence="2">non-specific serine/threonine protein kinase</fullName>
        <ecNumber evidence="2">2.7.11.1</ecNumber>
    </recommendedName>
</protein>
<proteinExistence type="predicted"/>
<feature type="transmembrane region" description="Helical" evidence="20">
    <location>
        <begin position="661"/>
        <end position="684"/>
    </location>
</feature>
<keyword evidence="4" id="KW-0245">EGF-like domain</keyword>
<dbReference type="Gene3D" id="3.30.200.20">
    <property type="entry name" value="Phosphorylase Kinase, domain 1"/>
    <property type="match status" value="1"/>
</dbReference>
<accession>A0AAW0M4R2</accession>
<evidence type="ECO:0000256" key="9">
    <source>
        <dbReference type="ARBA" id="ARBA00022741"/>
    </source>
</evidence>
<organism evidence="24 25">
    <name type="scientific">Quercus suber</name>
    <name type="common">Cork oak</name>
    <dbReference type="NCBI Taxonomy" id="58331"/>
    <lineage>
        <taxon>Eukaryota</taxon>
        <taxon>Viridiplantae</taxon>
        <taxon>Streptophyta</taxon>
        <taxon>Embryophyta</taxon>
        <taxon>Tracheophyta</taxon>
        <taxon>Spermatophyta</taxon>
        <taxon>Magnoliopsida</taxon>
        <taxon>eudicotyledons</taxon>
        <taxon>Gunneridae</taxon>
        <taxon>Pentapetalae</taxon>
        <taxon>rosids</taxon>
        <taxon>fabids</taxon>
        <taxon>Fagales</taxon>
        <taxon>Fagaceae</taxon>
        <taxon>Quercus</taxon>
    </lineage>
</organism>
<dbReference type="PROSITE" id="PS00108">
    <property type="entry name" value="PROTEIN_KINASE_ST"/>
    <property type="match status" value="1"/>
</dbReference>
<feature type="binding site" evidence="19">
    <location>
        <position position="750"/>
    </location>
    <ligand>
        <name>ATP</name>
        <dbReference type="ChEBI" id="CHEBI:30616"/>
    </ligand>
</feature>
<dbReference type="Pfam" id="PF01453">
    <property type="entry name" value="B_lectin"/>
    <property type="match status" value="2"/>
</dbReference>
<dbReference type="InterPro" id="IPR000719">
    <property type="entry name" value="Prot_kinase_dom"/>
</dbReference>
<dbReference type="InterPro" id="IPR036426">
    <property type="entry name" value="Bulb-type_lectin_dom_sf"/>
</dbReference>
<dbReference type="InterPro" id="IPR011009">
    <property type="entry name" value="Kinase-like_dom_sf"/>
</dbReference>
<keyword evidence="25" id="KW-1185">Reference proteome</keyword>
<keyword evidence="3" id="KW-0723">Serine/threonine-protein kinase</keyword>
<dbReference type="SMART" id="SM00108">
    <property type="entry name" value="B_lectin"/>
    <property type="match status" value="3"/>
</dbReference>